<evidence type="ECO:0000313" key="1">
    <source>
        <dbReference type="EMBL" id="KAG5470168.1"/>
    </source>
</evidence>
<protein>
    <submittedName>
        <fullName evidence="1">Uncharacterized protein</fullName>
    </submittedName>
</protein>
<name>A0A836KLJ7_9TRYP</name>
<dbReference type="RefSeq" id="XP_067060434.1">
    <property type="nucleotide sequence ID" value="XM_067204882.1"/>
</dbReference>
<gene>
    <name evidence="1" type="ORF">LSCM4_02862</name>
</gene>
<accession>A0A836KLJ7</accession>
<sequence>MEMNSLRVVAALRFASVLYILEHLAVHGLGMRHRHSFTSLASLCASQHFGFACGATRMSDGAACECYAYAQVSGAYGRSVASFRAVRTACVPPLRCVRDLYVNGDLTASFPITS</sequence>
<proteinExistence type="predicted"/>
<dbReference type="KEGG" id="loi:92358816"/>
<dbReference type="EMBL" id="JAFHLR010000032">
    <property type="protein sequence ID" value="KAG5470168.1"/>
    <property type="molecule type" value="Genomic_DNA"/>
</dbReference>
<organism evidence="1 2">
    <name type="scientific">Leishmania orientalis</name>
    <dbReference type="NCBI Taxonomy" id="2249476"/>
    <lineage>
        <taxon>Eukaryota</taxon>
        <taxon>Discoba</taxon>
        <taxon>Euglenozoa</taxon>
        <taxon>Kinetoplastea</taxon>
        <taxon>Metakinetoplastina</taxon>
        <taxon>Trypanosomatida</taxon>
        <taxon>Trypanosomatidae</taxon>
        <taxon>Leishmaniinae</taxon>
        <taxon>Leishmania</taxon>
    </lineage>
</organism>
<evidence type="ECO:0000313" key="2">
    <source>
        <dbReference type="Proteomes" id="UP000674143"/>
    </source>
</evidence>
<dbReference type="GeneID" id="92358816"/>
<comment type="caution">
    <text evidence="1">The sequence shown here is derived from an EMBL/GenBank/DDBJ whole genome shotgun (WGS) entry which is preliminary data.</text>
</comment>
<reference evidence="2" key="1">
    <citation type="journal article" date="2021" name="Microbiol. Resour. Announc.">
        <title>LGAAP: Leishmaniinae Genome Assembly and Annotation Pipeline.</title>
        <authorList>
            <person name="Almutairi H."/>
            <person name="Urbaniak M.D."/>
            <person name="Bates M.D."/>
            <person name="Jariyapan N."/>
            <person name="Kwakye-Nuako G."/>
            <person name="Thomaz-Soccol V."/>
            <person name="Al-Salem W.S."/>
            <person name="Dillon R.J."/>
            <person name="Bates P.A."/>
            <person name="Gatherer D."/>
        </authorList>
    </citation>
    <scope>NUCLEOTIDE SEQUENCE [LARGE SCALE GENOMIC DNA]</scope>
</reference>
<dbReference type="AlphaFoldDB" id="A0A836KLJ7"/>
<keyword evidence="2" id="KW-1185">Reference proteome</keyword>
<dbReference type="Proteomes" id="UP000674143">
    <property type="component" value="Unassembled WGS sequence"/>
</dbReference>
<reference evidence="2" key="2">
    <citation type="journal article" date="2021" name="Sci. Data">
        <title>Chromosome-scale genome sequencing, assembly and annotation of six genomes from subfamily Leishmaniinae.</title>
        <authorList>
            <person name="Almutairi H."/>
            <person name="Urbaniak M.D."/>
            <person name="Bates M.D."/>
            <person name="Jariyapan N."/>
            <person name="Kwakye-Nuako G."/>
            <person name="Thomaz Soccol V."/>
            <person name="Al-Salem W.S."/>
            <person name="Dillon R.J."/>
            <person name="Bates P.A."/>
            <person name="Gatherer D."/>
        </authorList>
    </citation>
    <scope>NUCLEOTIDE SEQUENCE [LARGE SCALE GENOMIC DNA]</scope>
</reference>